<dbReference type="GO" id="GO:0008270">
    <property type="term" value="F:zinc ion binding"/>
    <property type="evidence" value="ECO:0007669"/>
    <property type="project" value="UniProtKB-KW"/>
</dbReference>
<dbReference type="EMBL" id="JBFDAA010000011">
    <property type="protein sequence ID" value="KAL1123781.1"/>
    <property type="molecule type" value="Genomic_DNA"/>
</dbReference>
<protein>
    <recommendedName>
        <fullName evidence="11">RING-CH-type domain-containing protein</fullName>
    </recommendedName>
</protein>
<comment type="subcellular location">
    <subcellularLocation>
        <location evidence="1">Membrane</location>
        <topology evidence="1">Multi-pass membrane protein</topology>
    </subcellularLocation>
</comment>
<dbReference type="Proteomes" id="UP001558652">
    <property type="component" value="Unassembled WGS sequence"/>
</dbReference>
<dbReference type="InterPro" id="IPR011016">
    <property type="entry name" value="Znf_RING-CH"/>
</dbReference>
<feature type="transmembrane region" description="Helical" evidence="10">
    <location>
        <begin position="106"/>
        <end position="123"/>
    </location>
</feature>
<keyword evidence="9 10" id="KW-0472">Membrane</keyword>
<evidence type="ECO:0000313" key="13">
    <source>
        <dbReference type="Proteomes" id="UP001558652"/>
    </source>
</evidence>
<evidence type="ECO:0000256" key="7">
    <source>
        <dbReference type="ARBA" id="ARBA00022833"/>
    </source>
</evidence>
<keyword evidence="8 10" id="KW-1133">Transmembrane helix</keyword>
<evidence type="ECO:0000256" key="5">
    <source>
        <dbReference type="ARBA" id="ARBA00022771"/>
    </source>
</evidence>
<comment type="caution">
    <text evidence="12">The sequence shown here is derived from an EMBL/GenBank/DDBJ whole genome shotgun (WGS) entry which is preliminary data.</text>
</comment>
<dbReference type="InterPro" id="IPR013083">
    <property type="entry name" value="Znf_RING/FYVE/PHD"/>
</dbReference>
<evidence type="ECO:0000313" key="12">
    <source>
        <dbReference type="EMBL" id="KAL1123781.1"/>
    </source>
</evidence>
<dbReference type="PANTHER" id="PTHR46065">
    <property type="entry name" value="E3 UBIQUITIN-PROTEIN LIGASE MARCH 2/3 FAMILY MEMBER"/>
    <property type="match status" value="1"/>
</dbReference>
<dbReference type="AlphaFoldDB" id="A0ABD0Y8U0"/>
<evidence type="ECO:0000256" key="1">
    <source>
        <dbReference type="ARBA" id="ARBA00004141"/>
    </source>
</evidence>
<name>A0ABD0Y8U0_9HEMI</name>
<keyword evidence="5" id="KW-0863">Zinc-finger</keyword>
<evidence type="ECO:0000256" key="3">
    <source>
        <dbReference type="ARBA" id="ARBA00022692"/>
    </source>
</evidence>
<reference evidence="12 13" key="1">
    <citation type="submission" date="2024-07" db="EMBL/GenBank/DDBJ databases">
        <title>Chromosome-level genome assembly of the water stick insect Ranatra chinensis (Heteroptera: Nepidae).</title>
        <authorList>
            <person name="Liu X."/>
        </authorList>
    </citation>
    <scope>NUCLEOTIDE SEQUENCE [LARGE SCALE GENOMIC DNA]</scope>
    <source>
        <strain evidence="12">Cailab_2021Rc</strain>
        <tissue evidence="12">Muscle</tissue>
    </source>
</reference>
<dbReference type="Pfam" id="PF12906">
    <property type="entry name" value="RINGv"/>
    <property type="match status" value="1"/>
</dbReference>
<evidence type="ECO:0000256" key="9">
    <source>
        <dbReference type="ARBA" id="ARBA00023136"/>
    </source>
</evidence>
<evidence type="ECO:0000256" key="6">
    <source>
        <dbReference type="ARBA" id="ARBA00022786"/>
    </source>
</evidence>
<dbReference type="GO" id="GO:0016020">
    <property type="term" value="C:membrane"/>
    <property type="evidence" value="ECO:0007669"/>
    <property type="project" value="UniProtKB-SubCell"/>
</dbReference>
<dbReference type="Gene3D" id="3.30.40.10">
    <property type="entry name" value="Zinc/RING finger domain, C3HC4 (zinc finger)"/>
    <property type="match status" value="1"/>
</dbReference>
<dbReference type="SUPFAM" id="SSF57850">
    <property type="entry name" value="RING/U-box"/>
    <property type="match status" value="1"/>
</dbReference>
<keyword evidence="2" id="KW-0808">Transferase</keyword>
<dbReference type="GO" id="GO:0016740">
    <property type="term" value="F:transferase activity"/>
    <property type="evidence" value="ECO:0007669"/>
    <property type="project" value="UniProtKB-KW"/>
</dbReference>
<feature type="domain" description="RING-CH-type" evidence="11">
    <location>
        <begin position="1"/>
        <end position="42"/>
    </location>
</feature>
<evidence type="ECO:0000256" key="4">
    <source>
        <dbReference type="ARBA" id="ARBA00022723"/>
    </source>
</evidence>
<evidence type="ECO:0000259" key="11">
    <source>
        <dbReference type="PROSITE" id="PS51292"/>
    </source>
</evidence>
<evidence type="ECO:0000256" key="2">
    <source>
        <dbReference type="ARBA" id="ARBA00022679"/>
    </source>
</evidence>
<sequence length="126" mass="14307">MLISPCECAGTVALVHTTCIEKWLTSSNTNHCDLCKHKFNTQRVAPPFSQWMVSQLHPSASYGFFSDFLCLLVLTPACVISIYLCLREAASNSKATELSIWQYRGFTCLSIILLLSYLFWLYITLR</sequence>
<gene>
    <name evidence="12" type="ORF">AAG570_001554</name>
</gene>
<accession>A0ABD0Y8U0</accession>
<keyword evidence="3 10" id="KW-0812">Transmembrane</keyword>
<organism evidence="12 13">
    <name type="scientific">Ranatra chinensis</name>
    <dbReference type="NCBI Taxonomy" id="642074"/>
    <lineage>
        <taxon>Eukaryota</taxon>
        <taxon>Metazoa</taxon>
        <taxon>Ecdysozoa</taxon>
        <taxon>Arthropoda</taxon>
        <taxon>Hexapoda</taxon>
        <taxon>Insecta</taxon>
        <taxon>Pterygota</taxon>
        <taxon>Neoptera</taxon>
        <taxon>Paraneoptera</taxon>
        <taxon>Hemiptera</taxon>
        <taxon>Heteroptera</taxon>
        <taxon>Panheteroptera</taxon>
        <taxon>Nepomorpha</taxon>
        <taxon>Nepidae</taxon>
        <taxon>Ranatrinae</taxon>
        <taxon>Ranatra</taxon>
    </lineage>
</organism>
<dbReference type="PROSITE" id="PS51292">
    <property type="entry name" value="ZF_RING_CH"/>
    <property type="match status" value="1"/>
</dbReference>
<keyword evidence="4" id="KW-0479">Metal-binding</keyword>
<dbReference type="SMART" id="SM00744">
    <property type="entry name" value="RINGv"/>
    <property type="match status" value="1"/>
</dbReference>
<keyword evidence="13" id="KW-1185">Reference proteome</keyword>
<evidence type="ECO:0000256" key="8">
    <source>
        <dbReference type="ARBA" id="ARBA00022989"/>
    </source>
</evidence>
<feature type="transmembrane region" description="Helical" evidence="10">
    <location>
        <begin position="62"/>
        <end position="86"/>
    </location>
</feature>
<proteinExistence type="predicted"/>
<evidence type="ECO:0000256" key="10">
    <source>
        <dbReference type="SAM" id="Phobius"/>
    </source>
</evidence>
<keyword evidence="7" id="KW-0862">Zinc</keyword>
<keyword evidence="6" id="KW-0833">Ubl conjugation pathway</keyword>
<dbReference type="PANTHER" id="PTHR46065:SF3">
    <property type="entry name" value="FI20425P1"/>
    <property type="match status" value="1"/>
</dbReference>